<dbReference type="InterPro" id="IPR010987">
    <property type="entry name" value="Glutathione-S-Trfase_C-like"/>
</dbReference>
<evidence type="ECO:0000313" key="3">
    <source>
        <dbReference type="EMBL" id="KAK5049842.1"/>
    </source>
</evidence>
<dbReference type="PANTHER" id="PTHR42673">
    <property type="entry name" value="MALEYLACETOACETATE ISOMERASE"/>
    <property type="match status" value="1"/>
</dbReference>
<protein>
    <recommendedName>
        <fullName evidence="5">GST N-terminal domain-containing protein</fullName>
    </recommendedName>
</protein>
<dbReference type="SUPFAM" id="SSF47616">
    <property type="entry name" value="GST C-terminal domain-like"/>
    <property type="match status" value="1"/>
</dbReference>
<feature type="domain" description="GST N-terminal" evidence="1">
    <location>
        <begin position="8"/>
        <end position="92"/>
    </location>
</feature>
<dbReference type="Proteomes" id="UP001358417">
    <property type="component" value="Unassembled WGS sequence"/>
</dbReference>
<organism evidence="3 4">
    <name type="scientific">Exophiala bonariae</name>
    <dbReference type="NCBI Taxonomy" id="1690606"/>
    <lineage>
        <taxon>Eukaryota</taxon>
        <taxon>Fungi</taxon>
        <taxon>Dikarya</taxon>
        <taxon>Ascomycota</taxon>
        <taxon>Pezizomycotina</taxon>
        <taxon>Eurotiomycetes</taxon>
        <taxon>Chaetothyriomycetidae</taxon>
        <taxon>Chaetothyriales</taxon>
        <taxon>Herpotrichiellaceae</taxon>
        <taxon>Exophiala</taxon>
    </lineage>
</organism>
<dbReference type="CDD" id="cd00570">
    <property type="entry name" value="GST_N_family"/>
    <property type="match status" value="1"/>
</dbReference>
<dbReference type="GO" id="GO:0016034">
    <property type="term" value="F:maleylacetoacetate isomerase activity"/>
    <property type="evidence" value="ECO:0007669"/>
    <property type="project" value="TreeGrafter"/>
</dbReference>
<dbReference type="InterPro" id="IPR036249">
    <property type="entry name" value="Thioredoxin-like_sf"/>
</dbReference>
<evidence type="ECO:0000259" key="2">
    <source>
        <dbReference type="PROSITE" id="PS50405"/>
    </source>
</evidence>
<dbReference type="InterPro" id="IPR036282">
    <property type="entry name" value="Glutathione-S-Trfase_C_sf"/>
</dbReference>
<accession>A0AAV9N4Y8</accession>
<feature type="domain" description="GST C-terminal" evidence="2">
    <location>
        <begin position="100"/>
        <end position="230"/>
    </location>
</feature>
<sequence length="279" mass="31406">MASSPQPGKLFLWNHPVSSYAQKVRIALRHKEIPFDFATPKGGGSGYAAQTDSDFSSQNPRIEMPMLVDGDLRIFDSTIILEYIEDKYPERPLLPAAKDDPVGRAKARMIEDICDTHYEAINWGLGEVNSFERAEGEAAEKLRRQAEHQIRQVHGWLAEQLGTDREWFVGGAFGWADLCVAIMVSRSTSHGIWPEEGGVLAKWFEGVKEVEAVKVTLQECSDALKSPPPFADIVRKGLMRRQYRDHRLEWMIKSGGVDVVLAGLEKKNIRFAWPDPLDS</sequence>
<dbReference type="Pfam" id="PF13417">
    <property type="entry name" value="GST_N_3"/>
    <property type="match status" value="1"/>
</dbReference>
<dbReference type="Gene3D" id="3.40.30.10">
    <property type="entry name" value="Glutaredoxin"/>
    <property type="match status" value="1"/>
</dbReference>
<gene>
    <name evidence="3" type="ORF">LTR84_003960</name>
</gene>
<dbReference type="GeneID" id="89972140"/>
<dbReference type="PANTHER" id="PTHR42673:SF4">
    <property type="entry name" value="MALEYLACETOACETATE ISOMERASE"/>
    <property type="match status" value="1"/>
</dbReference>
<dbReference type="SUPFAM" id="SSF52833">
    <property type="entry name" value="Thioredoxin-like"/>
    <property type="match status" value="1"/>
</dbReference>
<dbReference type="RefSeq" id="XP_064704652.1">
    <property type="nucleotide sequence ID" value="XM_064847540.1"/>
</dbReference>
<proteinExistence type="predicted"/>
<evidence type="ECO:0008006" key="5">
    <source>
        <dbReference type="Google" id="ProtNLM"/>
    </source>
</evidence>
<dbReference type="SFLD" id="SFLDG00358">
    <property type="entry name" value="Main_(cytGST)"/>
    <property type="match status" value="1"/>
</dbReference>
<dbReference type="GO" id="GO:0006749">
    <property type="term" value="P:glutathione metabolic process"/>
    <property type="evidence" value="ECO:0007669"/>
    <property type="project" value="TreeGrafter"/>
</dbReference>
<evidence type="ECO:0000313" key="4">
    <source>
        <dbReference type="Proteomes" id="UP001358417"/>
    </source>
</evidence>
<dbReference type="AlphaFoldDB" id="A0AAV9N4Y8"/>
<reference evidence="3 4" key="1">
    <citation type="submission" date="2023-08" db="EMBL/GenBank/DDBJ databases">
        <title>Black Yeasts Isolated from many extreme environments.</title>
        <authorList>
            <person name="Coleine C."/>
            <person name="Stajich J.E."/>
            <person name="Selbmann L."/>
        </authorList>
    </citation>
    <scope>NUCLEOTIDE SEQUENCE [LARGE SCALE GENOMIC DNA]</scope>
    <source>
        <strain evidence="3 4">CCFEE 5792</strain>
    </source>
</reference>
<comment type="caution">
    <text evidence="3">The sequence shown here is derived from an EMBL/GenBank/DDBJ whole genome shotgun (WGS) entry which is preliminary data.</text>
</comment>
<evidence type="ECO:0000259" key="1">
    <source>
        <dbReference type="PROSITE" id="PS50404"/>
    </source>
</evidence>
<dbReference type="PROSITE" id="PS50405">
    <property type="entry name" value="GST_CTER"/>
    <property type="match status" value="1"/>
</dbReference>
<dbReference type="InterPro" id="IPR040079">
    <property type="entry name" value="Glutathione_S-Trfase"/>
</dbReference>
<dbReference type="SFLD" id="SFLDS00019">
    <property type="entry name" value="Glutathione_Transferase_(cytos"/>
    <property type="match status" value="1"/>
</dbReference>
<dbReference type="PROSITE" id="PS50404">
    <property type="entry name" value="GST_NTER"/>
    <property type="match status" value="1"/>
</dbReference>
<dbReference type="GO" id="GO:0006559">
    <property type="term" value="P:L-phenylalanine catabolic process"/>
    <property type="evidence" value="ECO:0007669"/>
    <property type="project" value="TreeGrafter"/>
</dbReference>
<dbReference type="Gene3D" id="1.20.1050.10">
    <property type="match status" value="1"/>
</dbReference>
<dbReference type="GO" id="GO:0004364">
    <property type="term" value="F:glutathione transferase activity"/>
    <property type="evidence" value="ECO:0007669"/>
    <property type="project" value="TreeGrafter"/>
</dbReference>
<name>A0AAV9N4Y8_9EURO</name>
<dbReference type="InterPro" id="IPR004045">
    <property type="entry name" value="Glutathione_S-Trfase_N"/>
</dbReference>
<dbReference type="CDD" id="cd00299">
    <property type="entry name" value="GST_C_family"/>
    <property type="match status" value="1"/>
</dbReference>
<dbReference type="EMBL" id="JAVRRD010000018">
    <property type="protein sequence ID" value="KAK5049842.1"/>
    <property type="molecule type" value="Genomic_DNA"/>
</dbReference>
<keyword evidence="4" id="KW-1185">Reference proteome</keyword>